<evidence type="ECO:0000256" key="4">
    <source>
        <dbReference type="SAM" id="MobiDB-lite"/>
    </source>
</evidence>
<dbReference type="SMART" id="SM00413">
    <property type="entry name" value="ETS"/>
    <property type="match status" value="1"/>
</dbReference>
<evidence type="ECO:0000256" key="2">
    <source>
        <dbReference type="ARBA" id="ARBA00023125"/>
    </source>
</evidence>
<organism evidence="8">
    <name type="scientific">Anisakis simplex</name>
    <name type="common">Herring worm</name>
    <dbReference type="NCBI Taxonomy" id="6269"/>
    <lineage>
        <taxon>Eukaryota</taxon>
        <taxon>Metazoa</taxon>
        <taxon>Ecdysozoa</taxon>
        <taxon>Nematoda</taxon>
        <taxon>Chromadorea</taxon>
        <taxon>Rhabditida</taxon>
        <taxon>Spirurina</taxon>
        <taxon>Ascaridomorpha</taxon>
        <taxon>Ascaridoidea</taxon>
        <taxon>Anisakidae</taxon>
        <taxon>Anisakis</taxon>
        <taxon>Anisakis simplex complex</taxon>
    </lineage>
</organism>
<dbReference type="PROSITE" id="PS00345">
    <property type="entry name" value="ETS_DOMAIN_1"/>
    <property type="match status" value="1"/>
</dbReference>
<proteinExistence type="inferred from homology"/>
<dbReference type="SUPFAM" id="SSF46785">
    <property type="entry name" value="Winged helix' DNA-binding domain"/>
    <property type="match status" value="1"/>
</dbReference>
<keyword evidence="2 3" id="KW-0238">DNA-binding</keyword>
<dbReference type="PRINTS" id="PR00454">
    <property type="entry name" value="ETSDOMAIN"/>
</dbReference>
<dbReference type="PANTHER" id="PTHR11849:SF133">
    <property type="entry name" value="ETS DOMAIN-CONTAINING PROTEIN"/>
    <property type="match status" value="1"/>
</dbReference>
<evidence type="ECO:0000313" key="6">
    <source>
        <dbReference type="EMBL" id="VDK54497.1"/>
    </source>
</evidence>
<dbReference type="PROSITE" id="PS00346">
    <property type="entry name" value="ETS_DOMAIN_2"/>
    <property type="match status" value="1"/>
</dbReference>
<feature type="compositionally biased region" description="Low complexity" evidence="4">
    <location>
        <begin position="433"/>
        <end position="459"/>
    </location>
</feature>
<feature type="domain" description="ETS" evidence="5">
    <location>
        <begin position="159"/>
        <end position="239"/>
    </location>
</feature>
<protein>
    <submittedName>
        <fullName evidence="8">DNA-binding protein D-ETS-6 (inferred by orthology to a D. melanogaster protein)</fullName>
    </submittedName>
</protein>
<dbReference type="InterPro" id="IPR036390">
    <property type="entry name" value="WH_DNA-bd_sf"/>
</dbReference>
<comment type="subcellular location">
    <subcellularLocation>
        <location evidence="3">Nucleus</location>
    </subcellularLocation>
</comment>
<dbReference type="Pfam" id="PF00178">
    <property type="entry name" value="Ets"/>
    <property type="match status" value="1"/>
</dbReference>
<name>A0A0M3K4A5_ANISI</name>
<dbReference type="GO" id="GO:0000981">
    <property type="term" value="F:DNA-binding transcription factor activity, RNA polymerase II-specific"/>
    <property type="evidence" value="ECO:0007669"/>
    <property type="project" value="TreeGrafter"/>
</dbReference>
<evidence type="ECO:0000313" key="8">
    <source>
        <dbReference type="WBParaSite" id="ASIM_0001579601-mRNA-1"/>
    </source>
</evidence>
<comment type="similarity">
    <text evidence="1 3">Belongs to the ETS family.</text>
</comment>
<evidence type="ECO:0000256" key="3">
    <source>
        <dbReference type="RuleBase" id="RU004019"/>
    </source>
</evidence>
<dbReference type="InterPro" id="IPR036388">
    <property type="entry name" value="WH-like_DNA-bd_sf"/>
</dbReference>
<feature type="region of interest" description="Disordered" evidence="4">
    <location>
        <begin position="49"/>
        <end position="69"/>
    </location>
</feature>
<gene>
    <name evidence="6" type="ORF">ASIM_LOCUS15203</name>
</gene>
<evidence type="ECO:0000313" key="7">
    <source>
        <dbReference type="Proteomes" id="UP000267096"/>
    </source>
</evidence>
<evidence type="ECO:0000259" key="5">
    <source>
        <dbReference type="PROSITE" id="PS50061"/>
    </source>
</evidence>
<dbReference type="GO" id="GO:0030154">
    <property type="term" value="P:cell differentiation"/>
    <property type="evidence" value="ECO:0007669"/>
    <property type="project" value="TreeGrafter"/>
</dbReference>
<feature type="compositionally biased region" description="Polar residues" evidence="4">
    <location>
        <begin position="54"/>
        <end position="69"/>
    </location>
</feature>
<reference evidence="8" key="1">
    <citation type="submission" date="2017-02" db="UniProtKB">
        <authorList>
            <consortium name="WormBaseParasite"/>
        </authorList>
    </citation>
    <scope>IDENTIFICATION</scope>
</reference>
<evidence type="ECO:0000256" key="1">
    <source>
        <dbReference type="ARBA" id="ARBA00005562"/>
    </source>
</evidence>
<dbReference type="GO" id="GO:0043565">
    <property type="term" value="F:sequence-specific DNA binding"/>
    <property type="evidence" value="ECO:0007669"/>
    <property type="project" value="InterPro"/>
</dbReference>
<feature type="region of interest" description="Disordered" evidence="4">
    <location>
        <begin position="561"/>
        <end position="580"/>
    </location>
</feature>
<keyword evidence="7" id="KW-1185">Reference proteome</keyword>
<reference evidence="6 7" key="2">
    <citation type="submission" date="2018-11" db="EMBL/GenBank/DDBJ databases">
        <authorList>
            <consortium name="Pathogen Informatics"/>
        </authorList>
    </citation>
    <scope>NUCLEOTIDE SEQUENCE [LARGE SCALE GENOMIC DNA]</scope>
</reference>
<feature type="region of interest" description="Disordered" evidence="4">
    <location>
        <begin position="366"/>
        <end position="492"/>
    </location>
</feature>
<feature type="compositionally biased region" description="Low complexity" evidence="4">
    <location>
        <begin position="534"/>
        <end position="550"/>
    </location>
</feature>
<dbReference type="EMBL" id="UYRR01032173">
    <property type="protein sequence ID" value="VDK54497.1"/>
    <property type="molecule type" value="Genomic_DNA"/>
</dbReference>
<feature type="region of interest" description="Disordered" evidence="4">
    <location>
        <begin position="530"/>
        <end position="556"/>
    </location>
</feature>
<dbReference type="PROSITE" id="PS50061">
    <property type="entry name" value="ETS_DOMAIN_3"/>
    <property type="match status" value="1"/>
</dbReference>
<keyword evidence="3" id="KW-0539">Nucleus</keyword>
<feature type="compositionally biased region" description="Polar residues" evidence="4">
    <location>
        <begin position="411"/>
        <end position="422"/>
    </location>
</feature>
<dbReference type="AlphaFoldDB" id="A0A0M3K4A5"/>
<feature type="region of interest" description="Disordered" evidence="4">
    <location>
        <begin position="282"/>
        <end position="338"/>
    </location>
</feature>
<dbReference type="Proteomes" id="UP000267096">
    <property type="component" value="Unassembled WGS sequence"/>
</dbReference>
<dbReference type="WBParaSite" id="ASIM_0001579601-mRNA-1">
    <property type="protein sequence ID" value="ASIM_0001579601-mRNA-1"/>
    <property type="gene ID" value="ASIM_0001579601"/>
</dbReference>
<dbReference type="PANTHER" id="PTHR11849">
    <property type="entry name" value="ETS"/>
    <property type="match status" value="1"/>
</dbReference>
<dbReference type="Gene3D" id="1.10.10.10">
    <property type="entry name" value="Winged helix-like DNA-binding domain superfamily/Winged helix DNA-binding domain"/>
    <property type="match status" value="1"/>
</dbReference>
<feature type="compositionally biased region" description="Low complexity" evidence="4">
    <location>
        <begin position="467"/>
        <end position="487"/>
    </location>
</feature>
<dbReference type="GO" id="GO:0005634">
    <property type="term" value="C:nucleus"/>
    <property type="evidence" value="ECO:0007669"/>
    <property type="project" value="UniProtKB-SubCell"/>
</dbReference>
<accession>A0A0M3K4A5</accession>
<dbReference type="OrthoDB" id="10067219at2759"/>
<feature type="compositionally biased region" description="Low complexity" evidence="4">
    <location>
        <begin position="317"/>
        <end position="334"/>
    </location>
</feature>
<sequence length="747" mass="79515">MYECSEIAADITRIEQDDKERAVTVKLEAPSPLNDCSKEFNELIESKHPFDPVKTSSNTTTIPSQPPSEQIQSCILSPTLSLQASPLSTQLSTPPIATSECRLANSRNSPNSFTAKKARHLVARNAHNIIKNDPLQSNEPPKQNLSTYCSSSLSMDSNITLWQFLLELLVKGKHPNLIQWTSQEGEFKLLDAEGVAQLWGQRKSKPHMNYDKLSRALRYYYDKNIIKKVIGQKFVYRFVTFPEGCNGESIQYAIARSAEGNPIDGSGDTQMRLSGMQTRVSNTFHGSGYMSQDEPHPASIPNASIAVSIPTPSPANSVCSPDSVGSSSGVSSAGTTHSLHSTSEIGYENCPISSANVTSRNTINASPHASIRQPYPSPYSASVPISSTKQQSQQASTNTSSQTAINATSAHHNGNNPSDLNQTTTTSRKRKTPTLNTPTITLPTTTNNITPMNTSSMTNLSHTNTMQHHSSTPQHHSSTPVPSTTSQNNASNPQVMLSKSISFSSSANANGSVAGGGSIESNMSTMIKQESKLAQPQSSTAQMTSSQTPSLKRVKPRPLNLSAASALSSSSSATLPSSTSCNPAIPEVQAPSSGNNLLVPSPFFLHNNQNAYAATSPLVTQFSQLYAAASLSAGLMCPSSPFTSFLTTAVSPMLGAALNSPMAAATTSTKLLTPTAAAIQQPVFQFPPNPSQMAAMATAAMMSPLMPFLGAAMNLNGQGCPNYGRGFVSSRSPESLKTPVVPFSKDF</sequence>
<dbReference type="InterPro" id="IPR000418">
    <property type="entry name" value="Ets_dom"/>
</dbReference>
<dbReference type="InterPro" id="IPR046328">
    <property type="entry name" value="ETS_fam"/>
</dbReference>
<feature type="compositionally biased region" description="Low complexity" evidence="4">
    <location>
        <begin position="385"/>
        <end position="410"/>
    </location>
</feature>